<dbReference type="Proteomes" id="UP000256345">
    <property type="component" value="Unassembled WGS sequence"/>
</dbReference>
<dbReference type="EMBL" id="QUMU01000013">
    <property type="protein sequence ID" value="REG25150.1"/>
    <property type="molecule type" value="Genomic_DNA"/>
</dbReference>
<evidence type="ECO:0000313" key="2">
    <source>
        <dbReference type="Proteomes" id="UP000256345"/>
    </source>
</evidence>
<dbReference type="RefSeq" id="WP_053066616.1">
    <property type="nucleotide sequence ID" value="NZ_CP011509.1"/>
</dbReference>
<keyword evidence="2" id="KW-1185">Reference proteome</keyword>
<proteinExistence type="predicted"/>
<sequence length="187" mass="20498">MHPLAPAITDPLAILRDSTLSSFREQLVEYAFLSEVLQDGWLRRHQPVNVLRADVDAAGYDLVLECQRVMRHVQLKSTVKGGTTREQKIHSALALQQSGCVVWVVLEPAEGHRVSLSYLALGGAPGAPLDLNGYEVAKHSKGNAEGIKTERPAIREVSKSAFKAFPSMKELSDWLFGPPLSNSVRTS</sequence>
<evidence type="ECO:0000313" key="1">
    <source>
        <dbReference type="EMBL" id="REG25150.1"/>
    </source>
</evidence>
<name>A0ABX9JRI8_9BACT</name>
<protein>
    <recommendedName>
        <fullName evidence="3">PD(D/E)XK endonuclease domain-containing protein</fullName>
    </recommendedName>
</protein>
<evidence type="ECO:0008006" key="3">
    <source>
        <dbReference type="Google" id="ProtNLM"/>
    </source>
</evidence>
<reference evidence="1 2" key="1">
    <citation type="submission" date="2018-08" db="EMBL/GenBank/DDBJ databases">
        <title>Genomic Encyclopedia of Archaeal and Bacterial Type Strains, Phase II (KMG-II): from individual species to whole genera.</title>
        <authorList>
            <person name="Goeker M."/>
        </authorList>
    </citation>
    <scope>NUCLEOTIDE SEQUENCE [LARGE SCALE GENOMIC DNA]</scope>
    <source>
        <strain evidence="1 2">DSM 2261</strain>
    </source>
</reference>
<comment type="caution">
    <text evidence="1">The sequence shown here is derived from an EMBL/GenBank/DDBJ whole genome shotgun (WGS) entry which is preliminary data.</text>
</comment>
<accession>A0ABX9JRI8</accession>
<organism evidence="1 2">
    <name type="scientific">Archangium gephyra</name>
    <dbReference type="NCBI Taxonomy" id="48"/>
    <lineage>
        <taxon>Bacteria</taxon>
        <taxon>Pseudomonadati</taxon>
        <taxon>Myxococcota</taxon>
        <taxon>Myxococcia</taxon>
        <taxon>Myxococcales</taxon>
        <taxon>Cystobacterineae</taxon>
        <taxon>Archangiaceae</taxon>
        <taxon>Archangium</taxon>
    </lineage>
</organism>
<gene>
    <name evidence="1" type="ORF">ATI61_113214</name>
</gene>